<gene>
    <name evidence="4" type="ORF">ODALV1_LOCUS15712</name>
</gene>
<dbReference type="PANTHER" id="PTHR24416">
    <property type="entry name" value="TYROSINE-PROTEIN KINASE RECEPTOR"/>
    <property type="match status" value="1"/>
</dbReference>
<feature type="transmembrane region" description="Helical" evidence="2">
    <location>
        <begin position="567"/>
        <end position="587"/>
    </location>
</feature>
<keyword evidence="5" id="KW-1185">Reference proteome</keyword>
<keyword evidence="2" id="KW-0812">Transmembrane</keyword>
<dbReference type="SUPFAM" id="SSF56112">
    <property type="entry name" value="Protein kinase-like (PK-like)"/>
    <property type="match status" value="1"/>
</dbReference>
<dbReference type="Gene3D" id="1.10.510.10">
    <property type="entry name" value="Transferase(Phosphotransferase) domain 1"/>
    <property type="match status" value="1"/>
</dbReference>
<dbReference type="Pfam" id="PF07714">
    <property type="entry name" value="PK_Tyr_Ser-Thr"/>
    <property type="match status" value="1"/>
</dbReference>
<dbReference type="PRINTS" id="PR00109">
    <property type="entry name" value="TYRKINASE"/>
</dbReference>
<dbReference type="InterPro" id="IPR011009">
    <property type="entry name" value="Kinase-like_dom_sf"/>
</dbReference>
<dbReference type="InterPro" id="IPR050122">
    <property type="entry name" value="RTK"/>
</dbReference>
<keyword evidence="2" id="KW-0472">Membrane</keyword>
<feature type="region of interest" description="Disordered" evidence="1">
    <location>
        <begin position="399"/>
        <end position="438"/>
    </location>
</feature>
<dbReference type="Proteomes" id="UP001642540">
    <property type="component" value="Unassembled WGS sequence"/>
</dbReference>
<dbReference type="PANTHER" id="PTHR24416:SF600">
    <property type="entry name" value="PDGF- AND VEGF-RECEPTOR RELATED, ISOFORM J"/>
    <property type="match status" value="1"/>
</dbReference>
<dbReference type="EMBL" id="CAXLJM020000048">
    <property type="protein sequence ID" value="CAL8112583.1"/>
    <property type="molecule type" value="Genomic_DNA"/>
</dbReference>
<protein>
    <recommendedName>
        <fullName evidence="3">Protein kinase domain-containing protein</fullName>
    </recommendedName>
</protein>
<reference evidence="4 5" key="1">
    <citation type="submission" date="2024-08" db="EMBL/GenBank/DDBJ databases">
        <authorList>
            <person name="Cucini C."/>
            <person name="Frati F."/>
        </authorList>
    </citation>
    <scope>NUCLEOTIDE SEQUENCE [LARGE SCALE GENOMIC DNA]</scope>
</reference>
<comment type="caution">
    <text evidence="4">The sequence shown here is derived from an EMBL/GenBank/DDBJ whole genome shotgun (WGS) entry which is preliminary data.</text>
</comment>
<feature type="compositionally biased region" description="Low complexity" evidence="1">
    <location>
        <begin position="426"/>
        <end position="438"/>
    </location>
</feature>
<evidence type="ECO:0000256" key="1">
    <source>
        <dbReference type="SAM" id="MobiDB-lite"/>
    </source>
</evidence>
<evidence type="ECO:0000259" key="3">
    <source>
        <dbReference type="PROSITE" id="PS50011"/>
    </source>
</evidence>
<keyword evidence="2" id="KW-1133">Transmembrane helix</keyword>
<proteinExistence type="predicted"/>
<dbReference type="Gene3D" id="2.60.20.10">
    <property type="entry name" value="Crystallins"/>
    <property type="match status" value="1"/>
</dbReference>
<feature type="compositionally biased region" description="Low complexity" evidence="1">
    <location>
        <begin position="399"/>
        <end position="416"/>
    </location>
</feature>
<evidence type="ECO:0000256" key="2">
    <source>
        <dbReference type="SAM" id="Phobius"/>
    </source>
</evidence>
<dbReference type="InterPro" id="IPR000719">
    <property type="entry name" value="Prot_kinase_dom"/>
</dbReference>
<evidence type="ECO:0000313" key="5">
    <source>
        <dbReference type="Proteomes" id="UP001642540"/>
    </source>
</evidence>
<dbReference type="PROSITE" id="PS50011">
    <property type="entry name" value="PROTEIN_KINASE_DOM"/>
    <property type="match status" value="1"/>
</dbReference>
<name>A0ABP1QZH1_9HEXA</name>
<feature type="domain" description="Protein kinase" evidence="3">
    <location>
        <begin position="1"/>
        <end position="153"/>
    </location>
</feature>
<evidence type="ECO:0000313" key="4">
    <source>
        <dbReference type="EMBL" id="CAL8112583.1"/>
    </source>
</evidence>
<dbReference type="PROSITE" id="PS00109">
    <property type="entry name" value="PROTEIN_KINASE_TYR"/>
    <property type="match status" value="1"/>
</dbReference>
<sequence>MEYLSMKKVIHGDLSARNILLSSELNAKISDFGLSKKMYQYSHCSKNGTEPLPWRWLALESLKNLQFSTASDVWSYAILLWEIFTLGEQPYPGVSSLTNNFILNLEQGLRPTLPPFSTSDIYNMMSSCWDEDPTRRPSFVILKTRLQDVEETFKIKASTAESPCEELRVSIDNKTCNNLHEPYINRIVSIKVSRNCAQLYDELNCNGNSIQISWFSPSPEDLGVWDFHNKTQSVIACQYPCVPDVGSSVSVNNANDVIKIEMYSESFYKGKLYSVNVQGCTHLNESLMIRFQIGSIKVPSNECVLAFIVDGEDLDVPPVGTGTDADCVVGSNKLNVVEFRDGMPKLDDFQSWGAFRKLKFLMAFSPCQCNRFEGTTTTTSISETSSLSTTSLELSSSTYFSQTSPESSTPISSSQSMAPTTTKIASSTTNMTPTTSKLTSTTIPSYELYIEFYSKPNFGGKSVKMSLNFTDCKNLFEGEFAEWEGVPQSMKVSNGSCVEVYKEHFCSGSIHVEMTMAVEVPDLSQIFGLGERIRSLQTCNKIIETTTTTDGKENFQEALNNGWSSTVWITIAGICAFIAIALTLVLIRFKKRANSATSSETLSEKEIEEFMKGLGLQMGFIFNEEESGTSARRKMRKDPMSLVPSCWH</sequence>
<accession>A0ABP1QZH1</accession>
<dbReference type="InterPro" id="IPR001245">
    <property type="entry name" value="Ser-Thr/Tyr_kinase_cat_dom"/>
</dbReference>
<organism evidence="4 5">
    <name type="scientific">Orchesella dallaii</name>
    <dbReference type="NCBI Taxonomy" id="48710"/>
    <lineage>
        <taxon>Eukaryota</taxon>
        <taxon>Metazoa</taxon>
        <taxon>Ecdysozoa</taxon>
        <taxon>Arthropoda</taxon>
        <taxon>Hexapoda</taxon>
        <taxon>Collembola</taxon>
        <taxon>Entomobryomorpha</taxon>
        <taxon>Entomobryoidea</taxon>
        <taxon>Orchesellidae</taxon>
        <taxon>Orchesellinae</taxon>
        <taxon>Orchesella</taxon>
    </lineage>
</organism>
<dbReference type="InterPro" id="IPR008266">
    <property type="entry name" value="Tyr_kinase_AS"/>
</dbReference>